<dbReference type="Proteomes" id="UP000551616">
    <property type="component" value="Unassembled WGS sequence"/>
</dbReference>
<dbReference type="EMBL" id="JABRWO010000004">
    <property type="protein sequence ID" value="MBA2114563.1"/>
    <property type="molecule type" value="Genomic_DNA"/>
</dbReference>
<organism evidence="2 3">
    <name type="scientific">Bremerella alba</name>
    <dbReference type="NCBI Taxonomy" id="980252"/>
    <lineage>
        <taxon>Bacteria</taxon>
        <taxon>Pseudomonadati</taxon>
        <taxon>Planctomycetota</taxon>
        <taxon>Planctomycetia</taxon>
        <taxon>Pirellulales</taxon>
        <taxon>Pirellulaceae</taxon>
        <taxon>Bremerella</taxon>
    </lineage>
</organism>
<evidence type="ECO:0000256" key="1">
    <source>
        <dbReference type="SAM" id="MobiDB-lite"/>
    </source>
</evidence>
<proteinExistence type="predicted"/>
<name>A0A7V9A6R7_9BACT</name>
<sequence>MMPNAVWRMYVHQPKKESLVNQGQIDKSQKNIFPVNRNSPDSLTQVQGKNAFIESRATDPVAGTFKKPVTGASRFQETSDRQVTQAQDGKSQR</sequence>
<comment type="caution">
    <text evidence="2">The sequence shown here is derived from an EMBL/GenBank/DDBJ whole genome shotgun (WGS) entry which is preliminary data.</text>
</comment>
<feature type="compositionally biased region" description="Polar residues" evidence="1">
    <location>
        <begin position="73"/>
        <end position="93"/>
    </location>
</feature>
<protein>
    <submittedName>
        <fullName evidence="2">Uncharacterized protein</fullName>
    </submittedName>
</protein>
<gene>
    <name evidence="2" type="ORF">HOV93_17290</name>
</gene>
<keyword evidence="3" id="KW-1185">Reference proteome</keyword>
<evidence type="ECO:0000313" key="2">
    <source>
        <dbReference type="EMBL" id="MBA2114563.1"/>
    </source>
</evidence>
<accession>A0A7V9A6R7</accession>
<feature type="region of interest" description="Disordered" evidence="1">
    <location>
        <begin position="63"/>
        <end position="93"/>
    </location>
</feature>
<dbReference type="AlphaFoldDB" id="A0A7V9A6R7"/>
<reference evidence="2 3" key="1">
    <citation type="submission" date="2020-05" db="EMBL/GenBank/DDBJ databases">
        <title>Bremerella alba sp. nov., a novel planctomycete isolated from the surface of the macroalga Fucus spiralis.</title>
        <authorList>
            <person name="Godinho O."/>
            <person name="Botelho R."/>
            <person name="Albuquerque L."/>
            <person name="Wiegand S."/>
            <person name="Da Costa M.S."/>
            <person name="Lobo-Da-Cunha A."/>
            <person name="Jogler C."/>
            <person name="Lage O.M."/>
        </authorList>
    </citation>
    <scope>NUCLEOTIDE SEQUENCE [LARGE SCALE GENOMIC DNA]</scope>
    <source>
        <strain evidence="2 3">FF15</strain>
    </source>
</reference>
<evidence type="ECO:0000313" key="3">
    <source>
        <dbReference type="Proteomes" id="UP000551616"/>
    </source>
</evidence>